<comment type="subcellular location">
    <subcellularLocation>
        <location evidence="3">Cytoplasm</location>
    </subcellularLocation>
    <text evidence="3">The tmRNA-SmpB complex associates with stalled 70S ribosomes.</text>
</comment>
<dbReference type="Pfam" id="PF01668">
    <property type="entry name" value="SmpB"/>
    <property type="match status" value="1"/>
</dbReference>
<gene>
    <name evidence="3" type="primary">smpB</name>
    <name evidence="4" type="ORF">A2Z22_02775</name>
</gene>
<dbReference type="InterPro" id="IPR000037">
    <property type="entry name" value="SsrA-bd_prot"/>
</dbReference>
<dbReference type="Gene3D" id="2.40.280.10">
    <property type="match status" value="1"/>
</dbReference>
<name>A0A1F7X6T0_9BACT</name>
<dbReference type="InterPro" id="IPR023620">
    <property type="entry name" value="SmpB"/>
</dbReference>
<dbReference type="InterPro" id="IPR020081">
    <property type="entry name" value="SsrA-bd_prot_CS"/>
</dbReference>
<comment type="similarity">
    <text evidence="3">Belongs to the SmpB family.</text>
</comment>
<dbReference type="AlphaFoldDB" id="A0A1F7X6T0"/>
<keyword evidence="2 3" id="KW-0694">RNA-binding</keyword>
<keyword evidence="1 3" id="KW-0963">Cytoplasm</keyword>
<evidence type="ECO:0000313" key="4">
    <source>
        <dbReference type="EMBL" id="OGM10786.1"/>
    </source>
</evidence>
<reference evidence="4 5" key="1">
    <citation type="journal article" date="2016" name="Nat. Commun.">
        <title>Thousands of microbial genomes shed light on interconnected biogeochemical processes in an aquifer system.</title>
        <authorList>
            <person name="Anantharaman K."/>
            <person name="Brown C.T."/>
            <person name="Hug L.A."/>
            <person name="Sharon I."/>
            <person name="Castelle C.J."/>
            <person name="Probst A.J."/>
            <person name="Thomas B.C."/>
            <person name="Singh A."/>
            <person name="Wilkins M.J."/>
            <person name="Karaoz U."/>
            <person name="Brodie E.L."/>
            <person name="Williams K.H."/>
            <person name="Hubbard S.S."/>
            <person name="Banfield J.F."/>
        </authorList>
    </citation>
    <scope>NUCLEOTIDE SEQUENCE [LARGE SCALE GENOMIC DNA]</scope>
</reference>
<dbReference type="HAMAP" id="MF_00023">
    <property type="entry name" value="SmpB"/>
    <property type="match status" value="1"/>
</dbReference>
<protein>
    <recommendedName>
        <fullName evidence="3">SsrA-binding protein</fullName>
    </recommendedName>
    <alternativeName>
        <fullName evidence="3">Small protein B</fullName>
    </alternativeName>
</protein>
<evidence type="ECO:0000313" key="5">
    <source>
        <dbReference type="Proteomes" id="UP000177053"/>
    </source>
</evidence>
<dbReference type="Proteomes" id="UP000177053">
    <property type="component" value="Unassembled WGS sequence"/>
</dbReference>
<dbReference type="GO" id="GO:0003723">
    <property type="term" value="F:RNA binding"/>
    <property type="evidence" value="ECO:0007669"/>
    <property type="project" value="UniProtKB-UniRule"/>
</dbReference>
<proteinExistence type="inferred from homology"/>
<comment type="caution">
    <text evidence="4">The sequence shown here is derived from an EMBL/GenBank/DDBJ whole genome shotgun (WGS) entry which is preliminary data.</text>
</comment>
<dbReference type="EMBL" id="MGFS01000028">
    <property type="protein sequence ID" value="OGM10786.1"/>
    <property type="molecule type" value="Genomic_DNA"/>
</dbReference>
<dbReference type="SUPFAM" id="SSF74982">
    <property type="entry name" value="Small protein B (SmpB)"/>
    <property type="match status" value="1"/>
</dbReference>
<dbReference type="PANTHER" id="PTHR30308">
    <property type="entry name" value="TMRNA-BINDING COMPONENT OF TRANS-TRANSLATION TAGGING COMPLEX"/>
    <property type="match status" value="1"/>
</dbReference>
<dbReference type="GO" id="GO:0070929">
    <property type="term" value="P:trans-translation"/>
    <property type="evidence" value="ECO:0007669"/>
    <property type="project" value="UniProtKB-UniRule"/>
</dbReference>
<evidence type="ECO:0000256" key="3">
    <source>
        <dbReference type="HAMAP-Rule" id="MF_00023"/>
    </source>
</evidence>
<dbReference type="NCBIfam" id="NF003843">
    <property type="entry name" value="PRK05422.1"/>
    <property type="match status" value="1"/>
</dbReference>
<dbReference type="PROSITE" id="PS01317">
    <property type="entry name" value="SSRP"/>
    <property type="match status" value="1"/>
</dbReference>
<evidence type="ECO:0000256" key="2">
    <source>
        <dbReference type="ARBA" id="ARBA00022884"/>
    </source>
</evidence>
<sequence length="144" mass="16686">MKIVNRRAKFNYKLLEKYEAGIILSGAEVKALKKGSADISQTYAKIVEGEVWLINANIPVVGKKNYNPTRTRKLLLHKKEIISILSKIKAKKLTIVATKVYNRKRLIKVELALAKTKKQFEKKAVLRKRDIEREIEQELKNREN</sequence>
<evidence type="ECO:0000256" key="1">
    <source>
        <dbReference type="ARBA" id="ARBA00022490"/>
    </source>
</evidence>
<organism evidence="4 5">
    <name type="scientific">Candidatus Woesebacteria bacterium RBG_16_34_12</name>
    <dbReference type="NCBI Taxonomy" id="1802480"/>
    <lineage>
        <taxon>Bacteria</taxon>
        <taxon>Candidatus Woeseibacteriota</taxon>
    </lineage>
</organism>
<dbReference type="CDD" id="cd09294">
    <property type="entry name" value="SmpB"/>
    <property type="match status" value="1"/>
</dbReference>
<dbReference type="GO" id="GO:0070930">
    <property type="term" value="P:trans-translation-dependent protein tagging"/>
    <property type="evidence" value="ECO:0007669"/>
    <property type="project" value="TreeGrafter"/>
</dbReference>
<accession>A0A1F7X6T0</accession>
<dbReference type="GO" id="GO:0005829">
    <property type="term" value="C:cytosol"/>
    <property type="evidence" value="ECO:0007669"/>
    <property type="project" value="TreeGrafter"/>
</dbReference>
<dbReference type="PANTHER" id="PTHR30308:SF2">
    <property type="entry name" value="SSRA-BINDING PROTEIN"/>
    <property type="match status" value="1"/>
</dbReference>
<dbReference type="NCBIfam" id="TIGR00086">
    <property type="entry name" value="smpB"/>
    <property type="match status" value="1"/>
</dbReference>
<comment type="function">
    <text evidence="3">Required for rescue of stalled ribosomes mediated by trans-translation. Binds to transfer-messenger RNA (tmRNA), required for stable association of tmRNA with ribosomes. tmRNA and SmpB together mimic tRNA shape, replacing the anticodon stem-loop with SmpB. tmRNA is encoded by the ssrA gene; the 2 termini fold to resemble tRNA(Ala) and it encodes a 'tag peptide', a short internal open reading frame. During trans-translation Ala-aminoacylated tmRNA acts like a tRNA, entering the A-site of stalled ribosomes, displacing the stalled mRNA. The ribosome then switches to translate the ORF on the tmRNA; the nascent peptide is terminated with the 'tag peptide' encoded by the tmRNA and targeted for degradation. The ribosome is freed to recommence translation, which seems to be the essential function of trans-translation.</text>
</comment>